<feature type="non-terminal residue" evidence="2">
    <location>
        <position position="332"/>
    </location>
</feature>
<proteinExistence type="predicted"/>
<evidence type="ECO:0000313" key="2">
    <source>
        <dbReference type="EMBL" id="CAK0829768.1"/>
    </source>
</evidence>
<protein>
    <recommendedName>
        <fullName evidence="4">Queuosine salvage protein</fullName>
    </recommendedName>
</protein>
<comment type="caution">
    <text evidence="2">The sequence shown here is derived from an EMBL/GenBank/DDBJ whole genome shotgun (WGS) entry which is preliminary data.</text>
</comment>
<accession>A0ABN9SCQ0</accession>
<reference evidence="2" key="1">
    <citation type="submission" date="2023-10" db="EMBL/GenBank/DDBJ databases">
        <authorList>
            <person name="Chen Y."/>
            <person name="Shah S."/>
            <person name="Dougan E. K."/>
            <person name="Thang M."/>
            <person name="Chan C."/>
        </authorList>
    </citation>
    <scope>NUCLEOTIDE SEQUENCE [LARGE SCALE GENOMIC DNA]</scope>
</reference>
<feature type="non-terminal residue" evidence="2">
    <location>
        <position position="1"/>
    </location>
</feature>
<gene>
    <name evidence="2" type="ORF">PCOR1329_LOCUS28600</name>
</gene>
<feature type="compositionally biased region" description="Low complexity" evidence="1">
    <location>
        <begin position="314"/>
        <end position="332"/>
    </location>
</feature>
<dbReference type="EMBL" id="CAUYUJ010010591">
    <property type="protein sequence ID" value="CAK0829768.1"/>
    <property type="molecule type" value="Genomic_DNA"/>
</dbReference>
<evidence type="ECO:0000256" key="1">
    <source>
        <dbReference type="SAM" id="MobiDB-lite"/>
    </source>
</evidence>
<evidence type="ECO:0008006" key="4">
    <source>
        <dbReference type="Google" id="ProtNLM"/>
    </source>
</evidence>
<dbReference type="Proteomes" id="UP001189429">
    <property type="component" value="Unassembled WGS sequence"/>
</dbReference>
<organism evidence="2 3">
    <name type="scientific">Prorocentrum cordatum</name>
    <dbReference type="NCBI Taxonomy" id="2364126"/>
    <lineage>
        <taxon>Eukaryota</taxon>
        <taxon>Sar</taxon>
        <taxon>Alveolata</taxon>
        <taxon>Dinophyceae</taxon>
        <taxon>Prorocentrales</taxon>
        <taxon>Prorocentraceae</taxon>
        <taxon>Prorocentrum</taxon>
    </lineage>
</organism>
<name>A0ABN9SCQ0_9DINO</name>
<feature type="region of interest" description="Disordered" evidence="1">
    <location>
        <begin position="294"/>
        <end position="332"/>
    </location>
</feature>
<evidence type="ECO:0000313" key="3">
    <source>
        <dbReference type="Proteomes" id="UP001189429"/>
    </source>
</evidence>
<sequence length="332" mass="36373">DLKDELKTSKQRDEEPWRHRVFRWWAMATIYHTRILEAAWASGHHFAPMGTLADSAARKDMTRTIQFMPPVDVGEKVVTFLLKKADKTDDQVKDMTGDEIGECVGNSADEHINTLMDGSDQSQIPPDVARPSVDAAVALGDWFAKNFQMTMRAREIVQDFAKTRARFASMPPPALASAEMLAPHDVASKVNPMQTLQRITSNLNVKAFAQNPLTTDTDIKAPQFDYIVLAHMGFLLVADGRATMAKHAADSENFARAANRMMMWNPAGLKDLLDGKPMNCEELRALEAPVVAELRDRQVPASQVGAPPPPSETPEAGAGSSPARPAGSGLTQ</sequence>
<keyword evidence="3" id="KW-1185">Reference proteome</keyword>